<dbReference type="Proteomes" id="UP000598633">
    <property type="component" value="Unassembled WGS sequence"/>
</dbReference>
<protein>
    <submittedName>
        <fullName evidence="3">Glycoside hydrolase family 88 protein</fullName>
    </submittedName>
</protein>
<dbReference type="SUPFAM" id="SSF48208">
    <property type="entry name" value="Six-hairpin glycosidases"/>
    <property type="match status" value="1"/>
</dbReference>
<gene>
    <name evidence="3" type="ORF">IFJ97_07975</name>
</gene>
<reference evidence="3 4" key="1">
    <citation type="submission" date="2020-08" db="EMBL/GenBank/DDBJ databases">
        <title>Acidobacteriota in marine sediments use diverse sulfur dissimilation pathways.</title>
        <authorList>
            <person name="Wasmund K."/>
        </authorList>
    </citation>
    <scope>NUCLEOTIDE SEQUENCE [LARGE SCALE GENOMIC DNA]</scope>
    <source>
        <strain evidence="3">MAG AM3-A</strain>
    </source>
</reference>
<dbReference type="PANTHER" id="PTHR33886">
    <property type="entry name" value="UNSATURATED RHAMNOGALACTURONAN HYDROLASE (EUROFUNG)"/>
    <property type="match status" value="1"/>
</dbReference>
<dbReference type="InterPro" id="IPR052043">
    <property type="entry name" value="PolySaccharide_Degr_Enz"/>
</dbReference>
<proteinExistence type="predicted"/>
<dbReference type="InterPro" id="IPR012341">
    <property type="entry name" value="6hp_glycosidase-like_sf"/>
</dbReference>
<dbReference type="PANTHER" id="PTHR33886:SF8">
    <property type="entry name" value="UNSATURATED RHAMNOGALACTURONAN HYDROLASE (EUROFUNG)"/>
    <property type="match status" value="1"/>
</dbReference>
<keyword evidence="2" id="KW-0732">Signal</keyword>
<dbReference type="GO" id="GO:0005975">
    <property type="term" value="P:carbohydrate metabolic process"/>
    <property type="evidence" value="ECO:0007669"/>
    <property type="project" value="InterPro"/>
</dbReference>
<evidence type="ECO:0000256" key="2">
    <source>
        <dbReference type="SAM" id="SignalP"/>
    </source>
</evidence>
<dbReference type="InterPro" id="IPR008928">
    <property type="entry name" value="6-hairpin_glycosidase_sf"/>
</dbReference>
<accession>A0A8J7C3R7</accession>
<sequence length="394" mass="44139">MQITNSKVGFALVMLVVVVFPGCADQPAGGPARGPDVFSHQYINTAMVRAFDWQIDNIVYEAPLPDGGFQDVSDTEWVRGAFFSGVMAAYEATSDPKYLEAAKEISERNAWQPGPRPRHADDHCIAQTYARVFLIEREPRMIEATAARFDEMIDDPRPGSEVGWAEGDNWSWCDALFMAPPTMVLVAEATGDLRYLDLMNTMWWQTYDYLYDREEHLWYRDGRYVIQEDGSGPRTTNGQKIFWSRGNGWVFAGLALVLEHMPEDYPDRARYVELFREMAVALVAVQGEDGLWRSSLLDAEEIPIPESSGSGFFTFGLAWGVNNGLLDADAYLPAVHKGWEGLIWAQQPDGRLGWVQQIGYDPRSVTADDSIEYGTGAFLLAGSEMLKLADDVTD</sequence>
<comment type="caution">
    <text evidence="3">The sequence shown here is derived from an EMBL/GenBank/DDBJ whole genome shotgun (WGS) entry which is preliminary data.</text>
</comment>
<feature type="chain" id="PRO_5035256941" evidence="2">
    <location>
        <begin position="25"/>
        <end position="394"/>
    </location>
</feature>
<organism evidence="3 4">
    <name type="scientific">Candidatus Sulfomarinibacter kjeldsenii</name>
    <dbReference type="NCBI Taxonomy" id="2885994"/>
    <lineage>
        <taxon>Bacteria</taxon>
        <taxon>Pseudomonadati</taxon>
        <taxon>Acidobacteriota</taxon>
        <taxon>Thermoanaerobaculia</taxon>
        <taxon>Thermoanaerobaculales</taxon>
        <taxon>Candidatus Sulfomarinibacteraceae</taxon>
        <taxon>Candidatus Sulfomarinibacter</taxon>
    </lineage>
</organism>
<dbReference type="EMBL" id="JACXWA010000127">
    <property type="protein sequence ID" value="MBD3871280.1"/>
    <property type="molecule type" value="Genomic_DNA"/>
</dbReference>
<evidence type="ECO:0000256" key="1">
    <source>
        <dbReference type="ARBA" id="ARBA00022801"/>
    </source>
</evidence>
<evidence type="ECO:0000313" key="4">
    <source>
        <dbReference type="Proteomes" id="UP000598633"/>
    </source>
</evidence>
<dbReference type="InterPro" id="IPR010905">
    <property type="entry name" value="Glyco_hydro_88"/>
</dbReference>
<dbReference type="Pfam" id="PF07470">
    <property type="entry name" value="Glyco_hydro_88"/>
    <property type="match status" value="1"/>
</dbReference>
<dbReference type="Gene3D" id="1.50.10.10">
    <property type="match status" value="1"/>
</dbReference>
<dbReference type="AlphaFoldDB" id="A0A8J7C3R7"/>
<dbReference type="GO" id="GO:0016787">
    <property type="term" value="F:hydrolase activity"/>
    <property type="evidence" value="ECO:0007669"/>
    <property type="project" value="UniProtKB-KW"/>
</dbReference>
<name>A0A8J7C3R7_9BACT</name>
<evidence type="ECO:0000313" key="3">
    <source>
        <dbReference type="EMBL" id="MBD3871280.1"/>
    </source>
</evidence>
<feature type="signal peptide" evidence="2">
    <location>
        <begin position="1"/>
        <end position="24"/>
    </location>
</feature>
<keyword evidence="1 3" id="KW-0378">Hydrolase</keyword>